<keyword evidence="1" id="KW-0812">Transmembrane</keyword>
<dbReference type="Proteomes" id="UP000789405">
    <property type="component" value="Unassembled WGS sequence"/>
</dbReference>
<dbReference type="EMBL" id="CAJVPY010017280">
    <property type="protein sequence ID" value="CAG8761220.1"/>
    <property type="molecule type" value="Genomic_DNA"/>
</dbReference>
<organism evidence="2 3">
    <name type="scientific">Dentiscutata erythropus</name>
    <dbReference type="NCBI Taxonomy" id="1348616"/>
    <lineage>
        <taxon>Eukaryota</taxon>
        <taxon>Fungi</taxon>
        <taxon>Fungi incertae sedis</taxon>
        <taxon>Mucoromycota</taxon>
        <taxon>Glomeromycotina</taxon>
        <taxon>Glomeromycetes</taxon>
        <taxon>Diversisporales</taxon>
        <taxon>Gigasporaceae</taxon>
        <taxon>Dentiscutata</taxon>
    </lineage>
</organism>
<comment type="caution">
    <text evidence="2">The sequence shown here is derived from an EMBL/GenBank/DDBJ whole genome shotgun (WGS) entry which is preliminary data.</text>
</comment>
<evidence type="ECO:0000313" key="3">
    <source>
        <dbReference type="Proteomes" id="UP000789405"/>
    </source>
</evidence>
<feature type="transmembrane region" description="Helical" evidence="1">
    <location>
        <begin position="51"/>
        <end position="69"/>
    </location>
</feature>
<proteinExistence type="predicted"/>
<keyword evidence="1" id="KW-1133">Transmembrane helix</keyword>
<feature type="transmembrane region" description="Helical" evidence="1">
    <location>
        <begin position="22"/>
        <end position="44"/>
    </location>
</feature>
<sequence>VRQVYGCRCAFSIADLYRLVSGLPLCLMTGRLAIVVLSSSSLLLTSSDDLLFLRNCFFSLINILSYWAILSSSHSTASCVACLARLHN</sequence>
<keyword evidence="1" id="KW-0472">Membrane</keyword>
<dbReference type="AlphaFoldDB" id="A0A9N9J1R0"/>
<feature type="non-terminal residue" evidence="2">
    <location>
        <position position="1"/>
    </location>
</feature>
<protein>
    <submittedName>
        <fullName evidence="2">16709_t:CDS:1</fullName>
    </submittedName>
</protein>
<evidence type="ECO:0000256" key="1">
    <source>
        <dbReference type="SAM" id="Phobius"/>
    </source>
</evidence>
<keyword evidence="3" id="KW-1185">Reference proteome</keyword>
<evidence type="ECO:0000313" key="2">
    <source>
        <dbReference type="EMBL" id="CAG8761220.1"/>
    </source>
</evidence>
<name>A0A9N9J1R0_9GLOM</name>
<reference evidence="2" key="1">
    <citation type="submission" date="2021-06" db="EMBL/GenBank/DDBJ databases">
        <authorList>
            <person name="Kallberg Y."/>
            <person name="Tangrot J."/>
            <person name="Rosling A."/>
        </authorList>
    </citation>
    <scope>NUCLEOTIDE SEQUENCE</scope>
    <source>
        <strain evidence="2">MA453B</strain>
    </source>
</reference>
<accession>A0A9N9J1R0</accession>
<gene>
    <name evidence="2" type="ORF">DERYTH_LOCUS17833</name>
</gene>